<reference evidence="2 3" key="1">
    <citation type="journal article" date="2015" name="Int. J. Syst. Evol. Microbiol.">
        <title>Nitrosospira lacus sp. nov., a psychrotolerant, ammonia-oxidizing bacterium from sandy lake sediment.</title>
        <authorList>
            <person name="Urakawa H."/>
            <person name="Garcia J.C."/>
            <person name="Nielsen J.L."/>
            <person name="Le V.Q."/>
            <person name="Kozlowski J.A."/>
            <person name="Stein L.Y."/>
            <person name="Lim C.K."/>
            <person name="Pommerening-Roser A."/>
            <person name="Martens-Habbena W."/>
            <person name="Stahl D.A."/>
            <person name="Klotz M.G."/>
        </authorList>
    </citation>
    <scope>NUCLEOTIDE SEQUENCE [LARGE SCALE GENOMIC DNA]</scope>
    <source>
        <strain evidence="2 3">APG3</strain>
    </source>
</reference>
<evidence type="ECO:0000313" key="2">
    <source>
        <dbReference type="EMBL" id="ARO87108.1"/>
    </source>
</evidence>
<feature type="domain" description="Integrase catalytic" evidence="1">
    <location>
        <begin position="2"/>
        <end position="31"/>
    </location>
</feature>
<dbReference type="Proteomes" id="UP000012179">
    <property type="component" value="Chromosome"/>
</dbReference>
<dbReference type="AlphaFoldDB" id="A0A1W6SMR3"/>
<keyword evidence="3" id="KW-1185">Reference proteome</keyword>
<dbReference type="EMBL" id="CP021106">
    <property type="protein sequence ID" value="ARO87108.1"/>
    <property type="molecule type" value="Genomic_DNA"/>
</dbReference>
<gene>
    <name evidence="2" type="ORF">EBAPG3_004620</name>
</gene>
<organism evidence="2 3">
    <name type="scientific">Nitrosospira lacus</name>
    <dbReference type="NCBI Taxonomy" id="1288494"/>
    <lineage>
        <taxon>Bacteria</taxon>
        <taxon>Pseudomonadati</taxon>
        <taxon>Pseudomonadota</taxon>
        <taxon>Betaproteobacteria</taxon>
        <taxon>Nitrosomonadales</taxon>
        <taxon>Nitrosomonadaceae</taxon>
        <taxon>Nitrosospira</taxon>
    </lineage>
</organism>
<dbReference type="GO" id="GO:0015074">
    <property type="term" value="P:DNA integration"/>
    <property type="evidence" value="ECO:0007669"/>
    <property type="project" value="InterPro"/>
</dbReference>
<evidence type="ECO:0000259" key="1">
    <source>
        <dbReference type="Pfam" id="PF13683"/>
    </source>
</evidence>
<dbReference type="InterPro" id="IPR001584">
    <property type="entry name" value="Integrase_cat-core"/>
</dbReference>
<dbReference type="KEGG" id="nlc:EBAPG3_004620"/>
<protein>
    <recommendedName>
        <fullName evidence="1">Integrase catalytic domain-containing protein</fullName>
    </recommendedName>
</protein>
<proteinExistence type="predicted"/>
<dbReference type="OrthoDB" id="8565324at2"/>
<name>A0A1W6SMR3_9PROT</name>
<evidence type="ECO:0000313" key="3">
    <source>
        <dbReference type="Proteomes" id="UP000012179"/>
    </source>
</evidence>
<dbReference type="Pfam" id="PF13683">
    <property type="entry name" value="rve_3"/>
    <property type="match status" value="1"/>
</dbReference>
<accession>A0A1W6SMR3</accession>
<sequence length="72" mass="8290">MTLHEARVLIDAWRKNYNSTWLHSFLGNITPAEFAAKHQFATQDSTAARVADYGEQVRANSLNNRGLHRRQH</sequence>